<dbReference type="InterPro" id="IPR003749">
    <property type="entry name" value="ThiS/MoaD-like"/>
</dbReference>
<dbReference type="AlphaFoldDB" id="A0A133P7R9"/>
<protein>
    <submittedName>
        <fullName evidence="1">Thiamine biosynthesis protein ThiS</fullName>
    </submittedName>
</protein>
<dbReference type="EMBL" id="LRPY01000043">
    <property type="protein sequence ID" value="KXA24583.1"/>
    <property type="molecule type" value="Genomic_DNA"/>
</dbReference>
<dbReference type="Proteomes" id="UP000070401">
    <property type="component" value="Unassembled WGS sequence"/>
</dbReference>
<dbReference type="InterPro" id="IPR010035">
    <property type="entry name" value="Thi_S"/>
</dbReference>
<dbReference type="CDD" id="cd00565">
    <property type="entry name" value="Ubl_ThiS"/>
    <property type="match status" value="1"/>
</dbReference>
<dbReference type="PATRIC" id="fig|851.8.peg.458"/>
<comment type="caution">
    <text evidence="1">The sequence shown here is derived from an EMBL/GenBank/DDBJ whole genome shotgun (WGS) entry which is preliminary data.</text>
</comment>
<sequence>MGVEMAEINGKYEEINDVNLLDYLIKNKYRVDRIVVDYNGDIVKKSDFEKINIKNTDKIEIVCFVGGG</sequence>
<organism evidence="1 2">
    <name type="scientific">Fusobacterium nucleatum</name>
    <dbReference type="NCBI Taxonomy" id="851"/>
    <lineage>
        <taxon>Bacteria</taxon>
        <taxon>Fusobacteriati</taxon>
        <taxon>Fusobacteriota</taxon>
        <taxon>Fusobacteriia</taxon>
        <taxon>Fusobacteriales</taxon>
        <taxon>Fusobacteriaceae</taxon>
        <taxon>Fusobacterium</taxon>
    </lineage>
</organism>
<dbReference type="PANTHER" id="PTHR34472:SF1">
    <property type="entry name" value="SULFUR CARRIER PROTEIN THIS"/>
    <property type="match status" value="1"/>
</dbReference>
<gene>
    <name evidence="1" type="ORF">HMPREF3221_00455</name>
</gene>
<dbReference type="Pfam" id="PF02597">
    <property type="entry name" value="ThiS"/>
    <property type="match status" value="1"/>
</dbReference>
<dbReference type="STRING" id="1408287.GCA_000493815_01021"/>
<dbReference type="InterPro" id="IPR016155">
    <property type="entry name" value="Mopterin_synth/thiamin_S_b"/>
</dbReference>
<dbReference type="SUPFAM" id="SSF54285">
    <property type="entry name" value="MoaD/ThiS"/>
    <property type="match status" value="1"/>
</dbReference>
<proteinExistence type="predicted"/>
<name>A0A133P7R9_FUSNU</name>
<evidence type="ECO:0000313" key="1">
    <source>
        <dbReference type="EMBL" id="KXA24583.1"/>
    </source>
</evidence>
<dbReference type="InterPro" id="IPR012675">
    <property type="entry name" value="Beta-grasp_dom_sf"/>
</dbReference>
<keyword evidence="2" id="KW-1185">Reference proteome</keyword>
<accession>A0A133P7R9</accession>
<dbReference type="NCBIfam" id="TIGR01683">
    <property type="entry name" value="thiS"/>
    <property type="match status" value="1"/>
</dbReference>
<dbReference type="Gene3D" id="3.10.20.30">
    <property type="match status" value="1"/>
</dbReference>
<evidence type="ECO:0000313" key="2">
    <source>
        <dbReference type="Proteomes" id="UP000070401"/>
    </source>
</evidence>
<dbReference type="PANTHER" id="PTHR34472">
    <property type="entry name" value="SULFUR CARRIER PROTEIN THIS"/>
    <property type="match status" value="1"/>
</dbReference>
<reference evidence="2" key="1">
    <citation type="submission" date="2016-01" db="EMBL/GenBank/DDBJ databases">
        <authorList>
            <person name="Mitreva M."/>
            <person name="Pepin K.H."/>
            <person name="Mihindukulasuriya K.A."/>
            <person name="Fulton R."/>
            <person name="Fronick C."/>
            <person name="O'Laughlin M."/>
            <person name="Miner T."/>
            <person name="Herter B."/>
            <person name="Rosa B.A."/>
            <person name="Cordes M."/>
            <person name="Tomlinson C."/>
            <person name="Wollam A."/>
            <person name="Palsikar V.B."/>
            <person name="Mardis E.R."/>
            <person name="Wilson R.K."/>
        </authorList>
    </citation>
    <scope>NUCLEOTIDE SEQUENCE [LARGE SCALE GENOMIC DNA]</scope>
    <source>
        <strain evidence="2">MJR7757B</strain>
    </source>
</reference>